<dbReference type="InterPro" id="IPR036249">
    <property type="entry name" value="Thioredoxin-like_sf"/>
</dbReference>
<keyword evidence="1" id="KW-0732">Signal</keyword>
<name>A0A932EQI8_9BACT</name>
<comment type="caution">
    <text evidence="2">The sequence shown here is derived from an EMBL/GenBank/DDBJ whole genome shotgun (WGS) entry which is preliminary data.</text>
</comment>
<feature type="signal peptide" evidence="1">
    <location>
        <begin position="1"/>
        <end position="21"/>
    </location>
</feature>
<evidence type="ECO:0000313" key="3">
    <source>
        <dbReference type="Proteomes" id="UP000779809"/>
    </source>
</evidence>
<dbReference type="AlphaFoldDB" id="A0A932EQI8"/>
<dbReference type="Gene3D" id="3.40.30.10">
    <property type="entry name" value="Glutaredoxin"/>
    <property type="match status" value="1"/>
</dbReference>
<accession>A0A932EQI8</accession>
<sequence>MRRRITAFLTLFLLAAASVPAQESKPAQQPGPPPLKLKVGDTVPDFTLKYYDGAAMKDFRLSDYKGKKNVLIGFFIFAFTGG</sequence>
<feature type="chain" id="PRO_5036772490" evidence="1">
    <location>
        <begin position="22"/>
        <end position="82"/>
    </location>
</feature>
<dbReference type="SUPFAM" id="SSF52833">
    <property type="entry name" value="Thioredoxin-like"/>
    <property type="match status" value="1"/>
</dbReference>
<proteinExistence type="predicted"/>
<gene>
    <name evidence="2" type="ORF">HYX28_03750</name>
</gene>
<protein>
    <submittedName>
        <fullName evidence="2">Redoxin domain-containing protein</fullName>
    </submittedName>
</protein>
<evidence type="ECO:0000313" key="2">
    <source>
        <dbReference type="EMBL" id="MBI2677875.1"/>
    </source>
</evidence>
<organism evidence="2 3">
    <name type="scientific">Candidatus Korobacter versatilis</name>
    <dbReference type="NCBI Taxonomy" id="658062"/>
    <lineage>
        <taxon>Bacteria</taxon>
        <taxon>Pseudomonadati</taxon>
        <taxon>Acidobacteriota</taxon>
        <taxon>Terriglobia</taxon>
        <taxon>Terriglobales</taxon>
        <taxon>Candidatus Korobacteraceae</taxon>
        <taxon>Candidatus Korobacter</taxon>
    </lineage>
</organism>
<reference evidence="2" key="1">
    <citation type="submission" date="2020-07" db="EMBL/GenBank/DDBJ databases">
        <title>Huge and variable diversity of episymbiotic CPR bacteria and DPANN archaea in groundwater ecosystems.</title>
        <authorList>
            <person name="He C.Y."/>
            <person name="Keren R."/>
            <person name="Whittaker M."/>
            <person name="Farag I.F."/>
            <person name="Doudna J."/>
            <person name="Cate J.H.D."/>
            <person name="Banfield J.F."/>
        </authorList>
    </citation>
    <scope>NUCLEOTIDE SEQUENCE</scope>
    <source>
        <strain evidence="2">NC_groundwater_580_Pr5_B-0.1um_64_19</strain>
    </source>
</reference>
<evidence type="ECO:0000256" key="1">
    <source>
        <dbReference type="SAM" id="SignalP"/>
    </source>
</evidence>
<dbReference type="EMBL" id="JACPNR010000004">
    <property type="protein sequence ID" value="MBI2677875.1"/>
    <property type="molecule type" value="Genomic_DNA"/>
</dbReference>
<dbReference type="Proteomes" id="UP000779809">
    <property type="component" value="Unassembled WGS sequence"/>
</dbReference>